<dbReference type="GO" id="GO:0009451">
    <property type="term" value="P:RNA modification"/>
    <property type="evidence" value="ECO:0007669"/>
    <property type="project" value="InterPro"/>
</dbReference>
<gene>
    <name evidence="4" type="ORF">Scep_008870</name>
</gene>
<evidence type="ECO:0000313" key="5">
    <source>
        <dbReference type="Proteomes" id="UP001419268"/>
    </source>
</evidence>
<dbReference type="NCBIfam" id="TIGR00756">
    <property type="entry name" value="PPR"/>
    <property type="match status" value="5"/>
</dbReference>
<dbReference type="PANTHER" id="PTHR47926:SF436">
    <property type="entry name" value="PENTATRICOPEPTIDE REPEAT-CONTAINING PROTEIN ELI1, CHLOROPLASTIC-LIKE ISOFORM X2"/>
    <property type="match status" value="1"/>
</dbReference>
<feature type="repeat" description="PPR" evidence="2">
    <location>
        <begin position="397"/>
        <end position="427"/>
    </location>
</feature>
<dbReference type="Proteomes" id="UP001419268">
    <property type="component" value="Unassembled WGS sequence"/>
</dbReference>
<proteinExistence type="predicted"/>
<evidence type="ECO:0000313" key="4">
    <source>
        <dbReference type="EMBL" id="KAK9139189.1"/>
    </source>
</evidence>
<dbReference type="Pfam" id="PF20430">
    <property type="entry name" value="Eplus_motif"/>
    <property type="match status" value="1"/>
</dbReference>
<reference evidence="4 5" key="1">
    <citation type="submission" date="2024-01" db="EMBL/GenBank/DDBJ databases">
        <title>Genome assemblies of Stephania.</title>
        <authorList>
            <person name="Yang L."/>
        </authorList>
    </citation>
    <scope>NUCLEOTIDE SEQUENCE [LARGE SCALE GENOMIC DNA]</scope>
    <source>
        <strain evidence="4">JXDWG</strain>
        <tissue evidence="4">Leaf</tissue>
    </source>
</reference>
<keyword evidence="5" id="KW-1185">Reference proteome</keyword>
<dbReference type="InterPro" id="IPR046848">
    <property type="entry name" value="E_motif"/>
</dbReference>
<feature type="repeat" description="PPR" evidence="2">
    <location>
        <begin position="261"/>
        <end position="295"/>
    </location>
</feature>
<feature type="repeat" description="PPR" evidence="2">
    <location>
        <begin position="362"/>
        <end position="396"/>
    </location>
</feature>
<dbReference type="FunFam" id="1.25.40.10:FF:000184">
    <property type="entry name" value="Pentatricopeptide repeat-containing protein, chloroplastic"/>
    <property type="match status" value="1"/>
</dbReference>
<dbReference type="Pfam" id="PF20431">
    <property type="entry name" value="E_motif"/>
    <property type="match status" value="1"/>
</dbReference>
<organism evidence="4 5">
    <name type="scientific">Stephania cephalantha</name>
    <dbReference type="NCBI Taxonomy" id="152367"/>
    <lineage>
        <taxon>Eukaryota</taxon>
        <taxon>Viridiplantae</taxon>
        <taxon>Streptophyta</taxon>
        <taxon>Embryophyta</taxon>
        <taxon>Tracheophyta</taxon>
        <taxon>Spermatophyta</taxon>
        <taxon>Magnoliopsida</taxon>
        <taxon>Ranunculales</taxon>
        <taxon>Menispermaceae</taxon>
        <taxon>Menispermoideae</taxon>
        <taxon>Cissampelideae</taxon>
        <taxon>Stephania</taxon>
    </lineage>
</organism>
<dbReference type="InterPro" id="IPR046960">
    <property type="entry name" value="PPR_At4g14850-like_plant"/>
</dbReference>
<dbReference type="PROSITE" id="PS51375">
    <property type="entry name" value="PPR"/>
    <property type="match status" value="4"/>
</dbReference>
<dbReference type="GO" id="GO:0003723">
    <property type="term" value="F:RNA binding"/>
    <property type="evidence" value="ECO:0007669"/>
    <property type="project" value="InterPro"/>
</dbReference>
<dbReference type="EMBL" id="JBBNAG010000004">
    <property type="protein sequence ID" value="KAK9139189.1"/>
    <property type="molecule type" value="Genomic_DNA"/>
</dbReference>
<comment type="caution">
    <text evidence="4">The sequence shown here is derived from an EMBL/GenBank/DDBJ whole genome shotgun (WGS) entry which is preliminary data.</text>
</comment>
<dbReference type="InterPro" id="IPR046849">
    <property type="entry name" value="E2_motif"/>
</dbReference>
<dbReference type="Pfam" id="PF01535">
    <property type="entry name" value="PPR"/>
    <property type="match status" value="2"/>
</dbReference>
<feature type="repeat" description="PPR" evidence="2">
    <location>
        <begin position="199"/>
        <end position="233"/>
    </location>
</feature>
<dbReference type="AlphaFoldDB" id="A0AAP0JST5"/>
<name>A0AAP0JST5_9MAGN</name>
<keyword evidence="1" id="KW-0677">Repeat</keyword>
<sequence length="576" mass="63946">MIVSTTSQTFTKPLQLTPSKNKNPNNRFESVPAISLLQLCKNANELAQIHSLLIKTSLIQTPIAFNLLLSSYASSGDPGALDRARNLFDRADFAPSSFLYNTLIKAYTNHGYPIQAFIFYTQMLCQSSVLPDRFTFTFVLAACSRLCDRFLGKQVHAQMVKRKDFYGVHSRNALMGFYVKVGEVGMAAKRVFDEIEEPDIVSWNCLLDGYVRGGEVGAARKVFDEMPERDVVSWTTMLVGYVDAGMLSEGWDLFGRMPERNVLSWSAMIRGFVSAGRSREALGVFKDMEVSGVEMDKVTMTSLLSACAGLGALDQGRWIHSYIDKHEIDVDAHLSAALIDMYCKCGWLDVGLTIFRESLDKKVFVWNAILGGLALHSRGKEAVGLFLEMLDSGTKPNEITFICVLSACSHSGLVDEGLEIFQSMEADHNVRPTLEHYGCMVDLLGRAGLLNDARRLVETMPMEVDGNVLRALLGACRIHGDIELGVQVGKALIELEPLNDANYVLLSNIYALANRWEDVGNLRRIMKARGARKRPGCSSIELNGAVHEFIAGDCSHPQSEEIYKLIDEMAEHLLWA</sequence>
<evidence type="ECO:0000256" key="2">
    <source>
        <dbReference type="PROSITE-ProRule" id="PRU00708"/>
    </source>
</evidence>
<dbReference type="InterPro" id="IPR002885">
    <property type="entry name" value="PPR_rpt"/>
</dbReference>
<evidence type="ECO:0000256" key="1">
    <source>
        <dbReference type="ARBA" id="ARBA00022737"/>
    </source>
</evidence>
<dbReference type="InterPro" id="IPR011990">
    <property type="entry name" value="TPR-like_helical_dom_sf"/>
</dbReference>
<accession>A0AAP0JST5</accession>
<dbReference type="Gene3D" id="1.25.40.10">
    <property type="entry name" value="Tetratricopeptide repeat domain"/>
    <property type="match status" value="4"/>
</dbReference>
<evidence type="ECO:0000256" key="3">
    <source>
        <dbReference type="SAM" id="MobiDB-lite"/>
    </source>
</evidence>
<evidence type="ECO:0008006" key="6">
    <source>
        <dbReference type="Google" id="ProtNLM"/>
    </source>
</evidence>
<dbReference type="PANTHER" id="PTHR47926">
    <property type="entry name" value="PENTATRICOPEPTIDE REPEAT-CONTAINING PROTEIN"/>
    <property type="match status" value="1"/>
</dbReference>
<dbReference type="Pfam" id="PF13041">
    <property type="entry name" value="PPR_2"/>
    <property type="match status" value="4"/>
</dbReference>
<dbReference type="FunFam" id="1.25.40.10:FF:000125">
    <property type="entry name" value="Pentatricopeptide repeat-containing protein"/>
    <property type="match status" value="1"/>
</dbReference>
<dbReference type="GO" id="GO:0048731">
    <property type="term" value="P:system development"/>
    <property type="evidence" value="ECO:0007669"/>
    <property type="project" value="UniProtKB-ARBA"/>
</dbReference>
<protein>
    <recommendedName>
        <fullName evidence="6">Chlororespiratory reduction 4</fullName>
    </recommendedName>
</protein>
<feature type="region of interest" description="Disordered" evidence="3">
    <location>
        <begin position="1"/>
        <end position="25"/>
    </location>
</feature>